<protein>
    <submittedName>
        <fullName evidence="4">Cyclic di-GMP phosphodiesterase response regulator RpfG</fullName>
        <ecNumber evidence="4">3.1.4.-</ecNumber>
    </submittedName>
</protein>
<evidence type="ECO:0000313" key="5">
    <source>
        <dbReference type="Proteomes" id="UP001628193"/>
    </source>
</evidence>
<dbReference type="SMART" id="SM00448">
    <property type="entry name" value="REC"/>
    <property type="match status" value="1"/>
</dbReference>
<dbReference type="InterPro" id="IPR037522">
    <property type="entry name" value="HD_GYP_dom"/>
</dbReference>
<dbReference type="PANTHER" id="PTHR45228:SF1">
    <property type="entry name" value="CYCLIC DI-GMP PHOSPHODIESTERASE TM_0186"/>
    <property type="match status" value="1"/>
</dbReference>
<dbReference type="InterPro" id="IPR001789">
    <property type="entry name" value="Sig_transdc_resp-reg_receiver"/>
</dbReference>
<dbReference type="InterPro" id="IPR003607">
    <property type="entry name" value="HD/PDEase_dom"/>
</dbReference>
<keyword evidence="5" id="KW-1185">Reference proteome</keyword>
<dbReference type="SMART" id="SM00471">
    <property type="entry name" value="HDc"/>
    <property type="match status" value="1"/>
</dbReference>
<dbReference type="InterPro" id="IPR011006">
    <property type="entry name" value="CheY-like_superfamily"/>
</dbReference>
<dbReference type="GO" id="GO:0016787">
    <property type="term" value="F:hydrolase activity"/>
    <property type="evidence" value="ECO:0007669"/>
    <property type="project" value="UniProtKB-KW"/>
</dbReference>
<comment type="caution">
    <text evidence="4">The sequence shown here is derived from an EMBL/GenBank/DDBJ whole genome shotgun (WGS) entry which is preliminary data.</text>
</comment>
<dbReference type="CDD" id="cd00077">
    <property type="entry name" value="HDc"/>
    <property type="match status" value="1"/>
</dbReference>
<dbReference type="EC" id="3.1.4.-" evidence="4"/>
<feature type="domain" description="HD-GYP" evidence="3">
    <location>
        <begin position="172"/>
        <end position="369"/>
    </location>
</feature>
<dbReference type="RefSeq" id="WP_420904783.1">
    <property type="nucleotide sequence ID" value="NZ_BAAFGK010000004.1"/>
</dbReference>
<reference evidence="4 5" key="2">
    <citation type="submission" date="2024-09" db="EMBL/GenBank/DDBJ databases">
        <title>Draft genome sequence of Candidatus Magnetaquicoccaceae bacterium FCR-1.</title>
        <authorList>
            <person name="Shimoshige H."/>
            <person name="Shimamura S."/>
            <person name="Taoka A."/>
            <person name="Kobayashi H."/>
            <person name="Maekawa T."/>
        </authorList>
    </citation>
    <scope>NUCLEOTIDE SEQUENCE [LARGE SCALE GENOMIC DNA]</scope>
    <source>
        <strain evidence="4 5">FCR-1</strain>
    </source>
</reference>
<proteinExistence type="predicted"/>
<dbReference type="Gene3D" id="3.40.50.2300">
    <property type="match status" value="1"/>
</dbReference>
<feature type="modified residue" description="4-aspartylphosphate" evidence="1">
    <location>
        <position position="85"/>
    </location>
</feature>
<dbReference type="Pfam" id="PF13487">
    <property type="entry name" value="HD_5"/>
    <property type="match status" value="1"/>
</dbReference>
<evidence type="ECO:0000256" key="1">
    <source>
        <dbReference type="PROSITE-ProRule" id="PRU00169"/>
    </source>
</evidence>
<dbReference type="PROSITE" id="PS51832">
    <property type="entry name" value="HD_GYP"/>
    <property type="match status" value="1"/>
</dbReference>
<reference evidence="4 5" key="1">
    <citation type="submission" date="2024-05" db="EMBL/GenBank/DDBJ databases">
        <authorList>
            <consortium name="Candidatus Magnetaquicoccaceae bacterium FCR-1 genome sequencing consortium"/>
            <person name="Shimoshige H."/>
            <person name="Shimamura S."/>
            <person name="Taoka A."/>
            <person name="Kobayashi H."/>
            <person name="Maekawa T."/>
        </authorList>
    </citation>
    <scope>NUCLEOTIDE SEQUENCE [LARGE SCALE GENOMIC DNA]</scope>
    <source>
        <strain evidence="4 5">FCR-1</strain>
    </source>
</reference>
<keyword evidence="4" id="KW-0378">Hydrolase</keyword>
<dbReference type="PANTHER" id="PTHR45228">
    <property type="entry name" value="CYCLIC DI-GMP PHOSPHODIESTERASE TM_0186-RELATED"/>
    <property type="match status" value="1"/>
</dbReference>
<dbReference type="Gene3D" id="1.10.3210.10">
    <property type="entry name" value="Hypothetical protein af1432"/>
    <property type="match status" value="1"/>
</dbReference>
<evidence type="ECO:0000259" key="2">
    <source>
        <dbReference type="PROSITE" id="PS50110"/>
    </source>
</evidence>
<dbReference type="Proteomes" id="UP001628193">
    <property type="component" value="Unassembled WGS sequence"/>
</dbReference>
<evidence type="ECO:0000313" key="4">
    <source>
        <dbReference type="EMBL" id="GAB0057074.1"/>
    </source>
</evidence>
<sequence length="369" mass="42163">MSLLIPSRNAVVVQVNDTMSHAFDSSLDADRHQASILIVDDQKLNLIVLKSLLKQHGYVNVTTVEDPREVEELWSRQRFDLMLLDLEMPNLPGIEVMKILERIGRDPYLPILVITANTEETTRLEALSHGAQDFLNKPFNPSEVISRIRNMLSVRILYKRMEEKIQERTRQLHETRLEVIRCLGRAAEYRDNETGRHVIRIGQISALLARVMGLSEHHCDLIMHATPMHDVGKIGIPDHILLKPARLEAEEFEIIKTHAVIGGNILSGYREEPLVTARTIALTHHEKWDGSGYPNQISGESIPIESRICAVADVFDALTSWRPYKQPWSIDDAVQYIVRERNRHFDPRVVDAMLDNMEAIRSIKSTISD</sequence>
<accession>A0ABQ0C853</accession>
<dbReference type="Pfam" id="PF00072">
    <property type="entry name" value="Response_reg"/>
    <property type="match status" value="1"/>
</dbReference>
<dbReference type="SUPFAM" id="SSF52172">
    <property type="entry name" value="CheY-like"/>
    <property type="match status" value="1"/>
</dbReference>
<organism evidence="4 5">
    <name type="scientific">Candidatus Magnetaquiglobus chichijimensis</name>
    <dbReference type="NCBI Taxonomy" id="3141448"/>
    <lineage>
        <taxon>Bacteria</taxon>
        <taxon>Pseudomonadati</taxon>
        <taxon>Pseudomonadota</taxon>
        <taxon>Magnetococcia</taxon>
        <taxon>Magnetococcales</taxon>
        <taxon>Candidatus Magnetaquicoccaceae</taxon>
        <taxon>Candidatus Magnetaquiglobus</taxon>
    </lineage>
</organism>
<evidence type="ECO:0000259" key="3">
    <source>
        <dbReference type="PROSITE" id="PS51832"/>
    </source>
</evidence>
<dbReference type="EMBL" id="BAAFGK010000004">
    <property type="protein sequence ID" value="GAB0057074.1"/>
    <property type="molecule type" value="Genomic_DNA"/>
</dbReference>
<name>A0ABQ0C853_9PROT</name>
<feature type="domain" description="Response regulatory" evidence="2">
    <location>
        <begin position="35"/>
        <end position="152"/>
    </location>
</feature>
<dbReference type="SUPFAM" id="SSF109604">
    <property type="entry name" value="HD-domain/PDEase-like"/>
    <property type="match status" value="1"/>
</dbReference>
<gene>
    <name evidence="4" type="primary">rpfG_1</name>
    <name evidence="4" type="ORF">SIID45300_01395</name>
</gene>
<dbReference type="PROSITE" id="PS50110">
    <property type="entry name" value="RESPONSE_REGULATORY"/>
    <property type="match status" value="1"/>
</dbReference>
<keyword evidence="1" id="KW-0597">Phosphoprotein</keyword>
<dbReference type="InterPro" id="IPR052020">
    <property type="entry name" value="Cyclic_di-GMP/3'3'-cGAMP_PDE"/>
</dbReference>